<dbReference type="AlphaFoldDB" id="A0A7N0VNB8"/>
<proteinExistence type="predicted"/>
<evidence type="ECO:0000256" key="1">
    <source>
        <dbReference type="SAM" id="MobiDB-lite"/>
    </source>
</evidence>
<evidence type="ECO:0000313" key="3">
    <source>
        <dbReference type="Proteomes" id="UP000594263"/>
    </source>
</evidence>
<feature type="region of interest" description="Disordered" evidence="1">
    <location>
        <begin position="46"/>
        <end position="67"/>
    </location>
</feature>
<dbReference type="EnsemblPlants" id="Kaladp1249s0003.1.v1.1">
    <property type="protein sequence ID" value="Kaladp1249s0003.1.v1.1.CDS.1"/>
    <property type="gene ID" value="Kaladp1249s0003.v1.1"/>
</dbReference>
<keyword evidence="3" id="KW-1185">Reference proteome</keyword>
<sequence length="116" mass="12956">MCAFYSYSAPNFFKKFIRPFSLPLSLLQKLTHSLNHNRLQIARISPRRTSPPHPLPSHFQISAPTSNSPQSIGSLRFCLLSASAVAHDFSESSGLIRCRAVQPEAGRGEFEIRCRA</sequence>
<protein>
    <submittedName>
        <fullName evidence="2">Uncharacterized protein</fullName>
    </submittedName>
</protein>
<organism evidence="2 3">
    <name type="scientific">Kalanchoe fedtschenkoi</name>
    <name type="common">Lavender scallops</name>
    <name type="synonym">South American air plant</name>
    <dbReference type="NCBI Taxonomy" id="63787"/>
    <lineage>
        <taxon>Eukaryota</taxon>
        <taxon>Viridiplantae</taxon>
        <taxon>Streptophyta</taxon>
        <taxon>Embryophyta</taxon>
        <taxon>Tracheophyta</taxon>
        <taxon>Spermatophyta</taxon>
        <taxon>Magnoliopsida</taxon>
        <taxon>eudicotyledons</taxon>
        <taxon>Gunneridae</taxon>
        <taxon>Pentapetalae</taxon>
        <taxon>Saxifragales</taxon>
        <taxon>Crassulaceae</taxon>
        <taxon>Kalanchoe</taxon>
    </lineage>
</organism>
<name>A0A7N0VNB8_KALFE</name>
<dbReference type="Proteomes" id="UP000594263">
    <property type="component" value="Unplaced"/>
</dbReference>
<reference evidence="2" key="1">
    <citation type="submission" date="2021-01" db="UniProtKB">
        <authorList>
            <consortium name="EnsemblPlants"/>
        </authorList>
    </citation>
    <scope>IDENTIFICATION</scope>
</reference>
<evidence type="ECO:0000313" key="2">
    <source>
        <dbReference type="EnsemblPlants" id="Kaladp1249s0003.1.v1.1.CDS.1"/>
    </source>
</evidence>
<dbReference type="Gramene" id="Kaladp1249s0003.1.v1.1">
    <property type="protein sequence ID" value="Kaladp1249s0003.1.v1.1.CDS.1"/>
    <property type="gene ID" value="Kaladp1249s0003.v1.1"/>
</dbReference>
<accession>A0A7N0VNB8</accession>